<dbReference type="Gene3D" id="2.40.30.170">
    <property type="match status" value="1"/>
</dbReference>
<evidence type="ECO:0000259" key="4">
    <source>
        <dbReference type="Pfam" id="PF25954"/>
    </source>
</evidence>
<dbReference type="SUPFAM" id="SSF111369">
    <property type="entry name" value="HlyD-like secretion proteins"/>
    <property type="match status" value="1"/>
</dbReference>
<accession>A0ABY7VNQ1</accession>
<evidence type="ECO:0000256" key="2">
    <source>
        <dbReference type="SAM" id="MobiDB-lite"/>
    </source>
</evidence>
<evidence type="ECO:0000313" key="6">
    <source>
        <dbReference type="Proteomes" id="UP001215231"/>
    </source>
</evidence>
<dbReference type="Gene3D" id="2.40.50.100">
    <property type="match status" value="1"/>
</dbReference>
<dbReference type="EMBL" id="CP059693">
    <property type="protein sequence ID" value="WDE14097.1"/>
    <property type="molecule type" value="Genomic_DNA"/>
</dbReference>
<gene>
    <name evidence="5" type="ORF">H3N35_12075</name>
</gene>
<dbReference type="RefSeq" id="WP_274054607.1">
    <property type="nucleotide sequence ID" value="NZ_CP059693.1"/>
</dbReference>
<dbReference type="PANTHER" id="PTHR30469:SF15">
    <property type="entry name" value="HLYD FAMILY OF SECRETION PROTEINS"/>
    <property type="match status" value="1"/>
</dbReference>
<feature type="signal peptide" evidence="3">
    <location>
        <begin position="1"/>
        <end position="20"/>
    </location>
</feature>
<name>A0ABY7VNQ1_9GAMM</name>
<dbReference type="InterPro" id="IPR006143">
    <property type="entry name" value="RND_pump_MFP"/>
</dbReference>
<keyword evidence="3" id="KW-0732">Signal</keyword>
<evidence type="ECO:0000256" key="1">
    <source>
        <dbReference type="ARBA" id="ARBA00009477"/>
    </source>
</evidence>
<proteinExistence type="inferred from homology"/>
<keyword evidence="6" id="KW-1185">Reference proteome</keyword>
<feature type="domain" description="CusB-like beta-barrel" evidence="4">
    <location>
        <begin position="213"/>
        <end position="280"/>
    </location>
</feature>
<organism evidence="5 6">
    <name type="scientific">Thalassomonas haliotis</name>
    <dbReference type="NCBI Taxonomy" id="485448"/>
    <lineage>
        <taxon>Bacteria</taxon>
        <taxon>Pseudomonadati</taxon>
        <taxon>Pseudomonadota</taxon>
        <taxon>Gammaproteobacteria</taxon>
        <taxon>Alteromonadales</taxon>
        <taxon>Colwelliaceae</taxon>
        <taxon>Thalassomonas</taxon>
    </lineage>
</organism>
<feature type="chain" id="PRO_5045701446" evidence="3">
    <location>
        <begin position="21"/>
        <end position="624"/>
    </location>
</feature>
<dbReference type="Proteomes" id="UP001215231">
    <property type="component" value="Chromosome"/>
</dbReference>
<evidence type="ECO:0000256" key="3">
    <source>
        <dbReference type="SAM" id="SignalP"/>
    </source>
</evidence>
<dbReference type="PANTHER" id="PTHR30469">
    <property type="entry name" value="MULTIDRUG RESISTANCE PROTEIN MDTA"/>
    <property type="match status" value="1"/>
</dbReference>
<evidence type="ECO:0000313" key="5">
    <source>
        <dbReference type="EMBL" id="WDE14097.1"/>
    </source>
</evidence>
<dbReference type="InterPro" id="IPR058792">
    <property type="entry name" value="Beta-barrel_RND_2"/>
</dbReference>
<feature type="region of interest" description="Disordered" evidence="2">
    <location>
        <begin position="597"/>
        <end position="624"/>
    </location>
</feature>
<sequence>MKKYYKFQVFFLLISSMVFARLSAEQIPEDTVKNENLPEFDCLIEPGEVVDVGSPAHGVIEKVFVDRGDYVALGQPLSKLDSSVEQAALELARTRASSTVEIELSRENAEFSRRLHTRHQALFSKSAISSHEMDRLATEQTVAQMYEQEAKNKNKIAKMEYRRALEVVNQKTIFSPINGVVMEKYKSPGEYVENEPLLRVVQLDPLRIEVIVAADYWGQLIPGQEAQVKPEFNTLGTQLAKIERIDPVVDSASGTFRVQLTLPNPEHQIAAGLKCQLAFMPKPEQGEPEKYARFSLEKRPIAGGEWTAVDAKAQEDRLQLLPLENIEHMTEKTTVGARSYLVRSRFLNEKTQVNAFTQGLTAQNIRDFYVKKVKNQDTYQVIIGLYRSQESALRRVNVLTRLGFEVELIPSYQTCTSCPAKTLLAKALKADSTDSADKSPELPSPAADNTFIYQAPQPAEAALLKANVSEHVSAMHPQQAFRAKNKGSAQQEPIAGASIRDYAVYSVPLLKQTQVKAFTARLKAENIRDFYVKKAKGAEGYLVALGVYQKFDNALGRVTNLKSRGFEVALNPRYQACKSCRKGGITKMQTTAGLVTSASEELPAGENGKQSTATESFALMKVAP</sequence>
<dbReference type="Pfam" id="PF25954">
    <property type="entry name" value="Beta-barrel_RND_2"/>
    <property type="match status" value="1"/>
</dbReference>
<dbReference type="Gene3D" id="1.10.287.470">
    <property type="entry name" value="Helix hairpin bin"/>
    <property type="match status" value="1"/>
</dbReference>
<comment type="similarity">
    <text evidence="1">Belongs to the membrane fusion protein (MFP) (TC 8.A.1) family.</text>
</comment>
<protein>
    <submittedName>
        <fullName evidence="5">Efflux RND transporter periplasmic adaptor subunit</fullName>
    </submittedName>
</protein>
<dbReference type="NCBIfam" id="TIGR01730">
    <property type="entry name" value="RND_mfp"/>
    <property type="match status" value="1"/>
</dbReference>
<reference evidence="5 6" key="1">
    <citation type="journal article" date="2022" name="Mar. Drugs">
        <title>Bioassay-Guided Fractionation Leads to the Detection of Cholic Acid Generated by the Rare Thalassomonas sp.</title>
        <authorList>
            <person name="Pheiffer F."/>
            <person name="Schneider Y.K."/>
            <person name="Hansen E.H."/>
            <person name="Andersen J.H."/>
            <person name="Isaksson J."/>
            <person name="Busche T."/>
            <person name="R C."/>
            <person name="Kalinowski J."/>
            <person name="Zyl L.V."/>
            <person name="Trindade M."/>
        </authorList>
    </citation>
    <scope>NUCLEOTIDE SEQUENCE [LARGE SCALE GENOMIC DNA]</scope>
    <source>
        <strain evidence="5 6">A5K-61T</strain>
    </source>
</reference>